<reference evidence="3 4" key="1">
    <citation type="submission" date="2014-04" db="EMBL/GenBank/DDBJ databases">
        <authorList>
            <consortium name="DOE Joint Genome Institute"/>
            <person name="Kuo A."/>
            <person name="Kohler A."/>
            <person name="Jargeat P."/>
            <person name="Nagy L.G."/>
            <person name="Floudas D."/>
            <person name="Copeland A."/>
            <person name="Barry K.W."/>
            <person name="Cichocki N."/>
            <person name="Veneault-Fourrey C."/>
            <person name="LaButti K."/>
            <person name="Lindquist E.A."/>
            <person name="Lipzen A."/>
            <person name="Lundell T."/>
            <person name="Morin E."/>
            <person name="Murat C."/>
            <person name="Sun H."/>
            <person name="Tunlid A."/>
            <person name="Henrissat B."/>
            <person name="Grigoriev I.V."/>
            <person name="Hibbett D.S."/>
            <person name="Martin F."/>
            <person name="Nordberg H.P."/>
            <person name="Cantor M.N."/>
            <person name="Hua S.X."/>
        </authorList>
    </citation>
    <scope>NUCLEOTIDE SEQUENCE [LARGE SCALE GENOMIC DNA]</scope>
    <source>
        <strain evidence="3 4">Ve08.2h10</strain>
    </source>
</reference>
<gene>
    <name evidence="3" type="ORF">PAXRUDRAFT_16133</name>
</gene>
<dbReference type="InParanoid" id="A0A0D0DFE5"/>
<proteinExistence type="predicted"/>
<dbReference type="HOGENOM" id="CLU_2038806_0_0_1"/>
<organism evidence="3 4">
    <name type="scientific">Paxillus rubicundulus Ve08.2h10</name>
    <dbReference type="NCBI Taxonomy" id="930991"/>
    <lineage>
        <taxon>Eukaryota</taxon>
        <taxon>Fungi</taxon>
        <taxon>Dikarya</taxon>
        <taxon>Basidiomycota</taxon>
        <taxon>Agaricomycotina</taxon>
        <taxon>Agaricomycetes</taxon>
        <taxon>Agaricomycetidae</taxon>
        <taxon>Boletales</taxon>
        <taxon>Paxilineae</taxon>
        <taxon>Paxillaceae</taxon>
        <taxon>Paxillus</taxon>
    </lineage>
</organism>
<keyword evidence="1" id="KW-0175">Coiled coil</keyword>
<dbReference type="Proteomes" id="UP000054538">
    <property type="component" value="Unassembled WGS sequence"/>
</dbReference>
<feature type="compositionally biased region" description="Polar residues" evidence="2">
    <location>
        <begin position="1"/>
        <end position="10"/>
    </location>
</feature>
<name>A0A0D0DFE5_9AGAM</name>
<evidence type="ECO:0000313" key="3">
    <source>
        <dbReference type="EMBL" id="KIK79794.1"/>
    </source>
</evidence>
<keyword evidence="4" id="KW-1185">Reference proteome</keyword>
<feature type="region of interest" description="Disordered" evidence="2">
    <location>
        <begin position="89"/>
        <end position="110"/>
    </location>
</feature>
<evidence type="ECO:0000313" key="4">
    <source>
        <dbReference type="Proteomes" id="UP000054538"/>
    </source>
</evidence>
<evidence type="ECO:0000256" key="2">
    <source>
        <dbReference type="SAM" id="MobiDB-lite"/>
    </source>
</evidence>
<evidence type="ECO:0000256" key="1">
    <source>
        <dbReference type="SAM" id="Coils"/>
    </source>
</evidence>
<feature type="coiled-coil region" evidence="1">
    <location>
        <begin position="40"/>
        <end position="71"/>
    </location>
</feature>
<dbReference type="EMBL" id="KN826182">
    <property type="protein sequence ID" value="KIK79794.1"/>
    <property type="molecule type" value="Genomic_DNA"/>
</dbReference>
<reference evidence="4" key="2">
    <citation type="submission" date="2015-01" db="EMBL/GenBank/DDBJ databases">
        <title>Evolutionary Origins and Diversification of the Mycorrhizal Mutualists.</title>
        <authorList>
            <consortium name="DOE Joint Genome Institute"/>
            <consortium name="Mycorrhizal Genomics Consortium"/>
            <person name="Kohler A."/>
            <person name="Kuo A."/>
            <person name="Nagy L.G."/>
            <person name="Floudas D."/>
            <person name="Copeland A."/>
            <person name="Barry K.W."/>
            <person name="Cichocki N."/>
            <person name="Veneault-Fourrey C."/>
            <person name="LaButti K."/>
            <person name="Lindquist E.A."/>
            <person name="Lipzen A."/>
            <person name="Lundell T."/>
            <person name="Morin E."/>
            <person name="Murat C."/>
            <person name="Riley R."/>
            <person name="Ohm R."/>
            <person name="Sun H."/>
            <person name="Tunlid A."/>
            <person name="Henrissat B."/>
            <person name="Grigoriev I.V."/>
            <person name="Hibbett D.S."/>
            <person name="Martin F."/>
        </authorList>
    </citation>
    <scope>NUCLEOTIDE SEQUENCE [LARGE SCALE GENOMIC DNA]</scope>
    <source>
        <strain evidence="4">Ve08.2h10</strain>
    </source>
</reference>
<sequence>MSSSTTNDITKWSDEQLCKNKDDNDDLYEKKSVECRHCMKVQKEVECQRAEEEMRQKAEEQVKQKAEVKAQRRAEVEAKACTEEVVQAQSSVLGPSKGKQPKATASGATEVVEQAGPSPMLWMPGCWGSV</sequence>
<dbReference type="AlphaFoldDB" id="A0A0D0DFE5"/>
<feature type="compositionally biased region" description="Basic and acidic residues" evidence="2">
    <location>
        <begin position="11"/>
        <end position="23"/>
    </location>
</feature>
<accession>A0A0D0DFE5</accession>
<protein>
    <submittedName>
        <fullName evidence="3">Uncharacterized protein</fullName>
    </submittedName>
</protein>
<feature type="region of interest" description="Disordered" evidence="2">
    <location>
        <begin position="1"/>
        <end position="23"/>
    </location>
</feature>